<protein>
    <submittedName>
        <fullName evidence="2">Uncharacterized protein</fullName>
    </submittedName>
</protein>
<comment type="caution">
    <text evidence="2">The sequence shown here is derived from an EMBL/GenBank/DDBJ whole genome shotgun (WGS) entry which is preliminary data.</text>
</comment>
<evidence type="ECO:0000313" key="2">
    <source>
        <dbReference type="EMBL" id="GAA1664971.1"/>
    </source>
</evidence>
<organism evidence="2 3">
    <name type="scientific">Glycomyces endophyticus</name>
    <dbReference type="NCBI Taxonomy" id="480996"/>
    <lineage>
        <taxon>Bacteria</taxon>
        <taxon>Bacillati</taxon>
        <taxon>Actinomycetota</taxon>
        <taxon>Actinomycetes</taxon>
        <taxon>Glycomycetales</taxon>
        <taxon>Glycomycetaceae</taxon>
        <taxon>Glycomyces</taxon>
    </lineage>
</organism>
<dbReference type="Proteomes" id="UP001499851">
    <property type="component" value="Unassembled WGS sequence"/>
</dbReference>
<feature type="region of interest" description="Disordered" evidence="1">
    <location>
        <begin position="40"/>
        <end position="73"/>
    </location>
</feature>
<keyword evidence="3" id="KW-1185">Reference proteome</keyword>
<gene>
    <name evidence="2" type="ORF">GCM10009830_08130</name>
</gene>
<evidence type="ECO:0000313" key="3">
    <source>
        <dbReference type="Proteomes" id="UP001499851"/>
    </source>
</evidence>
<reference evidence="3" key="1">
    <citation type="journal article" date="2019" name="Int. J. Syst. Evol. Microbiol.">
        <title>The Global Catalogue of Microorganisms (GCM) 10K type strain sequencing project: providing services to taxonomists for standard genome sequencing and annotation.</title>
        <authorList>
            <consortium name="The Broad Institute Genomics Platform"/>
            <consortium name="The Broad Institute Genome Sequencing Center for Infectious Disease"/>
            <person name="Wu L."/>
            <person name="Ma J."/>
        </authorList>
    </citation>
    <scope>NUCLEOTIDE SEQUENCE [LARGE SCALE GENOMIC DNA]</scope>
    <source>
        <strain evidence="3">JCM 16001</strain>
    </source>
</reference>
<name>A0ABP4S740_9ACTN</name>
<accession>A0ABP4S740</accession>
<dbReference type="EMBL" id="BAAAQF010000004">
    <property type="protein sequence ID" value="GAA1664971.1"/>
    <property type="molecule type" value="Genomic_DNA"/>
</dbReference>
<evidence type="ECO:0000256" key="1">
    <source>
        <dbReference type="SAM" id="MobiDB-lite"/>
    </source>
</evidence>
<proteinExistence type="predicted"/>
<sequence>MRGACWEKMRLATASAMKPNPIQRKAGRILISSIQMASLMQGSKGGGTGPGDSTLNGRSNRPGPTVLYRVRAS</sequence>